<dbReference type="Pfam" id="PF00293">
    <property type="entry name" value="NUDIX"/>
    <property type="match status" value="1"/>
</dbReference>
<evidence type="ECO:0000256" key="3">
    <source>
        <dbReference type="ARBA" id="ARBA00022723"/>
    </source>
</evidence>
<protein>
    <submittedName>
        <fullName evidence="8">8-oxo-dGTP pyrophosphatase MutT, NUDIX family</fullName>
    </submittedName>
</protein>
<reference evidence="9" key="1">
    <citation type="submission" date="2016-12" db="EMBL/GenBank/DDBJ databases">
        <authorList>
            <person name="Varghese N."/>
            <person name="Submissions S."/>
        </authorList>
    </citation>
    <scope>NUCLEOTIDE SEQUENCE [LARGE SCALE GENOMIC DNA]</scope>
    <source>
        <strain evidence="9">DSM 25035</strain>
    </source>
</reference>
<comment type="cofactor">
    <cofactor evidence="2">
        <name>Mg(2+)</name>
        <dbReference type="ChEBI" id="CHEBI:18420"/>
    </cofactor>
</comment>
<keyword evidence="4" id="KW-0378">Hydrolase</keyword>
<dbReference type="Gene3D" id="3.90.79.10">
    <property type="entry name" value="Nucleoside Triphosphate Pyrophosphohydrolase"/>
    <property type="match status" value="1"/>
</dbReference>
<keyword evidence="3" id="KW-0479">Metal-binding</keyword>
<comment type="cofactor">
    <cofactor evidence="1">
        <name>Mn(2+)</name>
        <dbReference type="ChEBI" id="CHEBI:29035"/>
    </cofactor>
</comment>
<evidence type="ECO:0000259" key="7">
    <source>
        <dbReference type="PROSITE" id="PS51462"/>
    </source>
</evidence>
<evidence type="ECO:0000313" key="9">
    <source>
        <dbReference type="Proteomes" id="UP000184609"/>
    </source>
</evidence>
<dbReference type="InterPro" id="IPR000086">
    <property type="entry name" value="NUDIX_hydrolase_dom"/>
</dbReference>
<dbReference type="GO" id="GO:0046872">
    <property type="term" value="F:metal ion binding"/>
    <property type="evidence" value="ECO:0007669"/>
    <property type="project" value="UniProtKB-KW"/>
</dbReference>
<dbReference type="CDD" id="cd03426">
    <property type="entry name" value="NUDIX_CoAse_Nudt7"/>
    <property type="match status" value="1"/>
</dbReference>
<evidence type="ECO:0000256" key="6">
    <source>
        <dbReference type="ARBA" id="ARBA00023211"/>
    </source>
</evidence>
<keyword evidence="9" id="KW-1185">Reference proteome</keyword>
<dbReference type="Proteomes" id="UP000184609">
    <property type="component" value="Unassembled WGS sequence"/>
</dbReference>
<feature type="domain" description="Nudix hydrolase" evidence="7">
    <location>
        <begin position="45"/>
        <end position="175"/>
    </location>
</feature>
<evidence type="ECO:0000256" key="1">
    <source>
        <dbReference type="ARBA" id="ARBA00001936"/>
    </source>
</evidence>
<evidence type="ECO:0000256" key="2">
    <source>
        <dbReference type="ARBA" id="ARBA00001946"/>
    </source>
</evidence>
<dbReference type="PANTHER" id="PTHR12992:SF11">
    <property type="entry name" value="MITOCHONDRIAL COENZYME A DIPHOSPHATASE NUDT8"/>
    <property type="match status" value="1"/>
</dbReference>
<gene>
    <name evidence="8" type="ORF">SAMN04488108_0240</name>
</gene>
<proteinExistence type="predicted"/>
<dbReference type="InterPro" id="IPR045121">
    <property type="entry name" value="CoAse"/>
</dbReference>
<evidence type="ECO:0000313" key="8">
    <source>
        <dbReference type="EMBL" id="SHO59602.1"/>
    </source>
</evidence>
<sequence>MEFEEVVQRLKYSINQPLPGKEAQMRMSPRPVNLSRFDPKLPPNHRKGAVLILIYPQNGQAFFPLIKRPEYPGVHSGQIAFPGGKMEEDDESLTYTALREAQEEVSIDPSKVEILGKITDLFVPASNFLVSPIVGISNEIPDFVPEIREVQRIIPTQVSQLISPEINKTTILEINDQIKLDTPYFEIDQEMVWGATAMILGEFIQLLEKGK</sequence>
<dbReference type="STRING" id="1073327.SAMN04488108_0240"/>
<dbReference type="OrthoDB" id="9802805at2"/>
<dbReference type="PROSITE" id="PS51462">
    <property type="entry name" value="NUDIX"/>
    <property type="match status" value="1"/>
</dbReference>
<dbReference type="RefSeq" id="WP_073569925.1">
    <property type="nucleotide sequence ID" value="NZ_FRXN01000001.1"/>
</dbReference>
<dbReference type="GO" id="GO:0010945">
    <property type="term" value="F:coenzyme A diphosphatase activity"/>
    <property type="evidence" value="ECO:0007669"/>
    <property type="project" value="InterPro"/>
</dbReference>
<accession>A0A1M7Z459</accession>
<dbReference type="AlphaFoldDB" id="A0A1M7Z459"/>
<evidence type="ECO:0000256" key="5">
    <source>
        <dbReference type="ARBA" id="ARBA00022842"/>
    </source>
</evidence>
<dbReference type="EMBL" id="FRXN01000001">
    <property type="protein sequence ID" value="SHO59602.1"/>
    <property type="molecule type" value="Genomic_DNA"/>
</dbReference>
<keyword evidence="6" id="KW-0464">Manganese</keyword>
<name>A0A1M7Z459_9BACT</name>
<organism evidence="8 9">
    <name type="scientific">Algoriphagus zhangzhouensis</name>
    <dbReference type="NCBI Taxonomy" id="1073327"/>
    <lineage>
        <taxon>Bacteria</taxon>
        <taxon>Pseudomonadati</taxon>
        <taxon>Bacteroidota</taxon>
        <taxon>Cytophagia</taxon>
        <taxon>Cytophagales</taxon>
        <taxon>Cyclobacteriaceae</taxon>
        <taxon>Algoriphagus</taxon>
    </lineage>
</organism>
<keyword evidence="5" id="KW-0460">Magnesium</keyword>
<dbReference type="InterPro" id="IPR015797">
    <property type="entry name" value="NUDIX_hydrolase-like_dom_sf"/>
</dbReference>
<evidence type="ECO:0000256" key="4">
    <source>
        <dbReference type="ARBA" id="ARBA00022801"/>
    </source>
</evidence>
<dbReference type="SUPFAM" id="SSF55811">
    <property type="entry name" value="Nudix"/>
    <property type="match status" value="1"/>
</dbReference>
<dbReference type="PANTHER" id="PTHR12992">
    <property type="entry name" value="NUDIX HYDROLASE"/>
    <property type="match status" value="1"/>
</dbReference>